<evidence type="ECO:0000313" key="1">
    <source>
        <dbReference type="EMBL" id="KAA8544793.1"/>
    </source>
</evidence>
<protein>
    <submittedName>
        <fullName evidence="1">Uncharacterized protein</fullName>
    </submittedName>
</protein>
<keyword evidence="2" id="KW-1185">Reference proteome</keyword>
<sequence length="205" mass="23452">MVFRHFFARVWFPLLSICNPIDESLVREFYVNLEIVCDQVIARVFVRSISFDLTHVLIVVTFGILREDQPSFPYAPGTTPREEVLARALHHDMSKVFQVIDIVRDLSGPFTKRTLTQSQCHVSLVDVDVAEDMEADAAEVGGAVPNEYYLIDHMPLQYRRDPSPPRPFYSNLGASSSNAPLPSVTLEDLEEYFQQLWVDFFILVL</sequence>
<evidence type="ECO:0000313" key="2">
    <source>
        <dbReference type="Proteomes" id="UP000325577"/>
    </source>
</evidence>
<gene>
    <name evidence="1" type="ORF">F0562_019503</name>
</gene>
<organism evidence="1 2">
    <name type="scientific">Nyssa sinensis</name>
    <dbReference type="NCBI Taxonomy" id="561372"/>
    <lineage>
        <taxon>Eukaryota</taxon>
        <taxon>Viridiplantae</taxon>
        <taxon>Streptophyta</taxon>
        <taxon>Embryophyta</taxon>
        <taxon>Tracheophyta</taxon>
        <taxon>Spermatophyta</taxon>
        <taxon>Magnoliopsida</taxon>
        <taxon>eudicotyledons</taxon>
        <taxon>Gunneridae</taxon>
        <taxon>Pentapetalae</taxon>
        <taxon>asterids</taxon>
        <taxon>Cornales</taxon>
        <taxon>Nyssaceae</taxon>
        <taxon>Nyssa</taxon>
    </lineage>
</organism>
<dbReference type="EMBL" id="CM018033">
    <property type="protein sequence ID" value="KAA8544793.1"/>
    <property type="molecule type" value="Genomic_DNA"/>
</dbReference>
<dbReference type="Proteomes" id="UP000325577">
    <property type="component" value="Linkage Group LG10"/>
</dbReference>
<name>A0A5J5BNR8_9ASTE</name>
<reference evidence="1 2" key="1">
    <citation type="submission" date="2019-09" db="EMBL/GenBank/DDBJ databases">
        <title>A chromosome-level genome assembly of the Chinese tupelo Nyssa sinensis.</title>
        <authorList>
            <person name="Yang X."/>
            <person name="Kang M."/>
            <person name="Yang Y."/>
            <person name="Xiong H."/>
            <person name="Wang M."/>
            <person name="Zhang Z."/>
            <person name="Wang Z."/>
            <person name="Wu H."/>
            <person name="Ma T."/>
            <person name="Liu J."/>
            <person name="Xi Z."/>
        </authorList>
    </citation>
    <scope>NUCLEOTIDE SEQUENCE [LARGE SCALE GENOMIC DNA]</scope>
    <source>
        <strain evidence="1">J267</strain>
        <tissue evidence="1">Leaf</tissue>
    </source>
</reference>
<dbReference type="AlphaFoldDB" id="A0A5J5BNR8"/>
<dbReference type="OrthoDB" id="1559178at2759"/>
<proteinExistence type="predicted"/>
<accession>A0A5J5BNR8</accession>